<dbReference type="Pfam" id="PF02883">
    <property type="entry name" value="Alpha_adaptinC2"/>
    <property type="match status" value="1"/>
</dbReference>
<dbReference type="InterPro" id="IPR012295">
    <property type="entry name" value="TBP_dom_sf"/>
</dbReference>
<dbReference type="SUPFAM" id="SSF55711">
    <property type="entry name" value="Subdomain of clathrin and coatomer appendage domain"/>
    <property type="match status" value="1"/>
</dbReference>
<dbReference type="InterPro" id="IPR050840">
    <property type="entry name" value="Adaptor_Complx_Large_Subunit"/>
</dbReference>
<dbReference type="SMART" id="SM00809">
    <property type="entry name" value="Alpha_adaptinC2"/>
    <property type="match status" value="1"/>
</dbReference>
<dbReference type="Gene3D" id="3.30.310.10">
    <property type="entry name" value="TATA-Binding Protein"/>
    <property type="match status" value="1"/>
</dbReference>
<feature type="domain" description="Clathrin adaptor alpha/beta/gamma-adaptin appendage Ig-like subdomain" evidence="5">
    <location>
        <begin position="96"/>
        <end position="205"/>
    </location>
</feature>
<organism evidence="6">
    <name type="scientific">Sesamum latifolium</name>
    <dbReference type="NCBI Taxonomy" id="2727402"/>
    <lineage>
        <taxon>Eukaryota</taxon>
        <taxon>Viridiplantae</taxon>
        <taxon>Streptophyta</taxon>
        <taxon>Embryophyta</taxon>
        <taxon>Tracheophyta</taxon>
        <taxon>Spermatophyta</taxon>
        <taxon>Magnoliopsida</taxon>
        <taxon>eudicotyledons</taxon>
        <taxon>Gunneridae</taxon>
        <taxon>Pentapetalae</taxon>
        <taxon>asterids</taxon>
        <taxon>lamiids</taxon>
        <taxon>Lamiales</taxon>
        <taxon>Pedaliaceae</taxon>
        <taxon>Sesamum</taxon>
    </lineage>
</organism>
<evidence type="ECO:0000256" key="2">
    <source>
        <dbReference type="ARBA" id="ARBA00022448"/>
    </source>
</evidence>
<comment type="caution">
    <text evidence="6">The sequence shown here is derived from an EMBL/GenBank/DDBJ whole genome shotgun (WGS) entry which is preliminary data.</text>
</comment>
<protein>
    <submittedName>
        <fullName evidence="6">AP-2 complex subunit alpha-2</fullName>
    </submittedName>
</protein>
<dbReference type="EMBL" id="JACGWN010000002">
    <property type="protein sequence ID" value="KAL0460746.1"/>
    <property type="molecule type" value="Genomic_DNA"/>
</dbReference>
<dbReference type="GO" id="GO:0030131">
    <property type="term" value="C:clathrin adaptor complex"/>
    <property type="evidence" value="ECO:0007669"/>
    <property type="project" value="InterPro"/>
</dbReference>
<proteinExistence type="predicted"/>
<dbReference type="AlphaFoldDB" id="A0AAW2Y589"/>
<dbReference type="GO" id="GO:0016192">
    <property type="term" value="P:vesicle-mediated transport"/>
    <property type="evidence" value="ECO:0007669"/>
    <property type="project" value="InterPro"/>
</dbReference>
<gene>
    <name evidence="6" type="ORF">Slati_0701800</name>
</gene>
<dbReference type="PANTHER" id="PTHR22780">
    <property type="entry name" value="ADAPTIN, ALPHA/GAMMA/EPSILON"/>
    <property type="match status" value="1"/>
</dbReference>
<dbReference type="InterPro" id="IPR013041">
    <property type="entry name" value="Clathrin_app_Ig-like_sf"/>
</dbReference>
<reference evidence="6" key="2">
    <citation type="journal article" date="2024" name="Plant">
        <title>Genomic evolution and insights into agronomic trait innovations of Sesamum species.</title>
        <authorList>
            <person name="Miao H."/>
            <person name="Wang L."/>
            <person name="Qu L."/>
            <person name="Liu H."/>
            <person name="Sun Y."/>
            <person name="Le M."/>
            <person name="Wang Q."/>
            <person name="Wei S."/>
            <person name="Zheng Y."/>
            <person name="Lin W."/>
            <person name="Duan Y."/>
            <person name="Cao H."/>
            <person name="Xiong S."/>
            <person name="Wang X."/>
            <person name="Wei L."/>
            <person name="Li C."/>
            <person name="Ma Q."/>
            <person name="Ju M."/>
            <person name="Zhao R."/>
            <person name="Li G."/>
            <person name="Mu C."/>
            <person name="Tian Q."/>
            <person name="Mei H."/>
            <person name="Zhang T."/>
            <person name="Gao T."/>
            <person name="Zhang H."/>
        </authorList>
    </citation>
    <scope>NUCLEOTIDE SEQUENCE</scope>
    <source>
        <strain evidence="6">KEN1</strain>
    </source>
</reference>
<name>A0AAW2Y589_9LAMI</name>
<accession>A0AAW2Y589</accession>
<keyword evidence="4" id="KW-0472">Membrane</keyword>
<dbReference type="SUPFAM" id="SSF49348">
    <property type="entry name" value="Clathrin adaptor appendage domain"/>
    <property type="match status" value="1"/>
</dbReference>
<dbReference type="GO" id="GO:0012505">
    <property type="term" value="C:endomembrane system"/>
    <property type="evidence" value="ECO:0007669"/>
    <property type="project" value="UniProtKB-SubCell"/>
</dbReference>
<comment type="subcellular location">
    <subcellularLocation>
        <location evidence="1">Endomembrane system</location>
    </subcellularLocation>
</comment>
<dbReference type="InterPro" id="IPR003164">
    <property type="entry name" value="Clathrin_a-adaptin_app_sub_C"/>
</dbReference>
<sequence>MLKQGATHANGALTVVDPQLPRTPSPDLLGDLLGPLAIEGPLGTGPQIEPRVASDMEGGANADALAIAPVRNRVKLSSENCYKWRKPICNIAEKFRALCMKDSGVLYEDPYIQIGIKAEWRAHHGRLVLFLGNKNTAPLSSVQALILPPSHLNMELSLVPETIPPRAQVQCPLEVINLKPSRDVAVLDFSYKFGTHVVDAKLRLPAVFNKFLQPITVSAEEFFPQWRSLSGPPLKLQEVVRGVRPMPLAEMANLFISLRLMVCPGLDPNANNLVASTTFYSEGTRAMLCLVRMETDPADRTQLRMTVASGDPTLTFELKEFIKEQLVYIPVPSAAPNPVPPPNTISLKLYQPVPLQQCQILELFLLVCFECFSNLYGHTTLQQCLYGNTGTSLTGTVGEMNNTMHGLGWRE</sequence>
<evidence type="ECO:0000313" key="6">
    <source>
        <dbReference type="EMBL" id="KAL0460746.1"/>
    </source>
</evidence>
<reference evidence="6" key="1">
    <citation type="submission" date="2020-06" db="EMBL/GenBank/DDBJ databases">
        <authorList>
            <person name="Li T."/>
            <person name="Hu X."/>
            <person name="Zhang T."/>
            <person name="Song X."/>
            <person name="Zhang H."/>
            <person name="Dai N."/>
            <person name="Sheng W."/>
            <person name="Hou X."/>
            <person name="Wei L."/>
        </authorList>
    </citation>
    <scope>NUCLEOTIDE SEQUENCE</scope>
    <source>
        <strain evidence="6">KEN1</strain>
        <tissue evidence="6">Leaf</tissue>
    </source>
</reference>
<dbReference type="Pfam" id="PF02296">
    <property type="entry name" value="Alpha_adaptin_C"/>
    <property type="match status" value="1"/>
</dbReference>
<dbReference type="InterPro" id="IPR009028">
    <property type="entry name" value="Coatomer/calthrin_app_sub_C"/>
</dbReference>
<keyword evidence="2" id="KW-0813">Transport</keyword>
<evidence type="ECO:0000256" key="3">
    <source>
        <dbReference type="ARBA" id="ARBA00022927"/>
    </source>
</evidence>
<dbReference type="GO" id="GO:0006886">
    <property type="term" value="P:intracellular protein transport"/>
    <property type="evidence" value="ECO:0007669"/>
    <property type="project" value="InterPro"/>
</dbReference>
<dbReference type="InterPro" id="IPR008152">
    <property type="entry name" value="Clathrin_a/b/g-adaptin_app_Ig"/>
</dbReference>
<dbReference type="Gene3D" id="2.60.40.1230">
    <property type="match status" value="1"/>
</dbReference>
<evidence type="ECO:0000256" key="4">
    <source>
        <dbReference type="ARBA" id="ARBA00023136"/>
    </source>
</evidence>
<evidence type="ECO:0000256" key="1">
    <source>
        <dbReference type="ARBA" id="ARBA00004308"/>
    </source>
</evidence>
<keyword evidence="3" id="KW-0653">Protein transport</keyword>
<evidence type="ECO:0000259" key="5">
    <source>
        <dbReference type="SMART" id="SM00809"/>
    </source>
</evidence>